<comment type="caution">
    <text evidence="2">The sequence shown here is derived from an EMBL/GenBank/DDBJ whole genome shotgun (WGS) entry which is preliminary data.</text>
</comment>
<accession>A0A9P6SS17</accession>
<feature type="compositionally biased region" description="Acidic residues" evidence="1">
    <location>
        <begin position="55"/>
        <end position="69"/>
    </location>
</feature>
<feature type="region of interest" description="Disordered" evidence="1">
    <location>
        <begin position="128"/>
        <end position="222"/>
    </location>
</feature>
<dbReference type="OrthoDB" id="2430134at2759"/>
<dbReference type="EMBL" id="JAAAID010003928">
    <property type="protein sequence ID" value="KAF9995068.1"/>
    <property type="molecule type" value="Genomic_DNA"/>
</dbReference>
<feature type="region of interest" description="Disordered" evidence="1">
    <location>
        <begin position="25"/>
        <end position="73"/>
    </location>
</feature>
<reference evidence="2" key="1">
    <citation type="journal article" date="2020" name="Fungal Divers.">
        <title>Resolving the Mortierellaceae phylogeny through synthesis of multi-gene phylogenetics and phylogenomics.</title>
        <authorList>
            <person name="Vandepol N."/>
            <person name="Liber J."/>
            <person name="Desiro A."/>
            <person name="Na H."/>
            <person name="Kennedy M."/>
            <person name="Barry K."/>
            <person name="Grigoriev I.V."/>
            <person name="Miller A.N."/>
            <person name="O'Donnell K."/>
            <person name="Stajich J.E."/>
            <person name="Bonito G."/>
        </authorList>
    </citation>
    <scope>NUCLEOTIDE SEQUENCE</scope>
    <source>
        <strain evidence="2">NRRL 2769</strain>
    </source>
</reference>
<evidence type="ECO:0000313" key="3">
    <source>
        <dbReference type="Proteomes" id="UP000703661"/>
    </source>
</evidence>
<proteinExistence type="predicted"/>
<feature type="compositionally biased region" description="Basic and acidic residues" evidence="1">
    <location>
        <begin position="128"/>
        <end position="141"/>
    </location>
</feature>
<gene>
    <name evidence="2" type="ORF">BGZ80_007612</name>
</gene>
<protein>
    <submittedName>
        <fullName evidence="2">Uncharacterized protein</fullName>
    </submittedName>
</protein>
<evidence type="ECO:0000313" key="2">
    <source>
        <dbReference type="EMBL" id="KAF9995068.1"/>
    </source>
</evidence>
<name>A0A9P6SS17_9FUNG</name>
<dbReference type="AlphaFoldDB" id="A0A9P6SS17"/>
<evidence type="ECO:0000256" key="1">
    <source>
        <dbReference type="SAM" id="MobiDB-lite"/>
    </source>
</evidence>
<feature type="compositionally biased region" description="Basic and acidic residues" evidence="1">
    <location>
        <begin position="174"/>
        <end position="213"/>
    </location>
</feature>
<dbReference type="Proteomes" id="UP000703661">
    <property type="component" value="Unassembled WGS sequence"/>
</dbReference>
<keyword evidence="3" id="KW-1185">Reference proteome</keyword>
<sequence length="295" mass="31769">MATSIISPVEDQSILALAPTVKDIPSEATSTQLDTQHDEPTQFDPLATNTSVPSSDDDDDQVESADDGTDTVIGNTNTIVTQENSNAIFATTAAAATDSTLATTTTTTTTTITATAVVAASEEAVEVKDNDTITKESKVEETTAETPESITAPEPKDENIQSTVVPPQPQVVAKEADETKKEVLKTKGEEVEKQIKATPEEVKTIERGDDEPLKSLSRPVSRQDLRRKSSFFNSKDIAVSDRRYSNYSSSSTSSSYSNTSGTSSLVAPSLRPIVDPRYKSRFQNTLAQWRARASN</sequence>
<feature type="region of interest" description="Disordered" evidence="1">
    <location>
        <begin position="242"/>
        <end position="274"/>
    </location>
</feature>
<feature type="compositionally biased region" description="Low complexity" evidence="1">
    <location>
        <begin position="245"/>
        <end position="264"/>
    </location>
</feature>
<organism evidence="2 3">
    <name type="scientific">Entomortierella chlamydospora</name>
    <dbReference type="NCBI Taxonomy" id="101097"/>
    <lineage>
        <taxon>Eukaryota</taxon>
        <taxon>Fungi</taxon>
        <taxon>Fungi incertae sedis</taxon>
        <taxon>Mucoromycota</taxon>
        <taxon>Mortierellomycotina</taxon>
        <taxon>Mortierellomycetes</taxon>
        <taxon>Mortierellales</taxon>
        <taxon>Mortierellaceae</taxon>
        <taxon>Entomortierella</taxon>
    </lineage>
</organism>